<dbReference type="SMART" id="SM00729">
    <property type="entry name" value="Elp3"/>
    <property type="match status" value="1"/>
</dbReference>
<evidence type="ECO:0000259" key="4">
    <source>
        <dbReference type="PROSITE" id="PS51918"/>
    </source>
</evidence>
<dbReference type="SFLD" id="SFLDS00029">
    <property type="entry name" value="Radical_SAM"/>
    <property type="match status" value="1"/>
</dbReference>
<keyword evidence="3" id="KW-0411">Iron-sulfur</keyword>
<organism evidence="5 6">
    <name type="scientific">Synechocystis salina LEGE 00031</name>
    <dbReference type="NCBI Taxonomy" id="1828736"/>
    <lineage>
        <taxon>Bacteria</taxon>
        <taxon>Bacillati</taxon>
        <taxon>Cyanobacteriota</taxon>
        <taxon>Cyanophyceae</taxon>
        <taxon>Synechococcales</taxon>
        <taxon>Merismopediaceae</taxon>
        <taxon>Synechocystis</taxon>
    </lineage>
</organism>
<accession>A0ABR9VMB1</accession>
<dbReference type="InterPro" id="IPR040086">
    <property type="entry name" value="MJ0683-like"/>
</dbReference>
<dbReference type="CDD" id="cd01335">
    <property type="entry name" value="Radical_SAM"/>
    <property type="match status" value="1"/>
</dbReference>
<dbReference type="EMBL" id="JADEVV010000002">
    <property type="protein sequence ID" value="MBE9252454.1"/>
    <property type="molecule type" value="Genomic_DNA"/>
</dbReference>
<evidence type="ECO:0000256" key="1">
    <source>
        <dbReference type="ARBA" id="ARBA00022723"/>
    </source>
</evidence>
<evidence type="ECO:0000313" key="6">
    <source>
        <dbReference type="Proteomes" id="UP000658720"/>
    </source>
</evidence>
<dbReference type="PROSITE" id="PS51918">
    <property type="entry name" value="RADICAL_SAM"/>
    <property type="match status" value="1"/>
</dbReference>
<dbReference type="SUPFAM" id="SSF102114">
    <property type="entry name" value="Radical SAM enzymes"/>
    <property type="match status" value="1"/>
</dbReference>
<dbReference type="SFLD" id="SFLDG01084">
    <property type="entry name" value="Uncharacterised_Radical_SAM_Su"/>
    <property type="match status" value="1"/>
</dbReference>
<dbReference type="PANTHER" id="PTHR43432">
    <property type="entry name" value="SLR0285 PROTEIN"/>
    <property type="match status" value="1"/>
</dbReference>
<feature type="domain" description="Radical SAM core" evidence="4">
    <location>
        <begin position="15"/>
        <end position="256"/>
    </location>
</feature>
<dbReference type="PANTHER" id="PTHR43432:SF3">
    <property type="entry name" value="SLR0285 PROTEIN"/>
    <property type="match status" value="1"/>
</dbReference>
<dbReference type="RefSeq" id="WP_194018597.1">
    <property type="nucleotide sequence ID" value="NZ_JADEVV010000002.1"/>
</dbReference>
<dbReference type="InterPro" id="IPR058240">
    <property type="entry name" value="rSAM_sf"/>
</dbReference>
<dbReference type="Pfam" id="PF04055">
    <property type="entry name" value="Radical_SAM"/>
    <property type="match status" value="1"/>
</dbReference>
<evidence type="ECO:0000313" key="5">
    <source>
        <dbReference type="EMBL" id="MBE9252454.1"/>
    </source>
</evidence>
<keyword evidence="2" id="KW-0408">Iron</keyword>
<reference evidence="5 6" key="1">
    <citation type="submission" date="2020-10" db="EMBL/GenBank/DDBJ databases">
        <authorList>
            <person name="Castelo-Branco R."/>
            <person name="Eusebio N."/>
            <person name="Adriana R."/>
            <person name="Vieira A."/>
            <person name="Brugerolle De Fraissinette N."/>
            <person name="Rezende De Castro R."/>
            <person name="Schneider M.P."/>
            <person name="Vasconcelos V."/>
            <person name="Leao P.N."/>
        </authorList>
    </citation>
    <scope>NUCLEOTIDE SEQUENCE [LARGE SCALE GENOMIC DNA]</scope>
    <source>
        <strain evidence="5 6">LEGE 00031</strain>
    </source>
</reference>
<evidence type="ECO:0000256" key="2">
    <source>
        <dbReference type="ARBA" id="ARBA00023004"/>
    </source>
</evidence>
<comment type="caution">
    <text evidence="5">The sequence shown here is derived from an EMBL/GenBank/DDBJ whole genome shotgun (WGS) entry which is preliminary data.</text>
</comment>
<evidence type="ECO:0000256" key="3">
    <source>
        <dbReference type="ARBA" id="ARBA00023014"/>
    </source>
</evidence>
<dbReference type="Gene3D" id="3.80.30.30">
    <property type="match status" value="1"/>
</dbReference>
<gene>
    <name evidence="5" type="ORF">IQ217_01015</name>
</gene>
<dbReference type="Proteomes" id="UP000658720">
    <property type="component" value="Unassembled WGS sequence"/>
</dbReference>
<sequence>MQVTINQAKSLLNKATGFIQDYDFTLNPYRGCQFGCNYCYASAFSPNAQLKANWGDWVMVKENSAELLVNELERISKKYDRPIRIYMSSVTDPYQPIEQKAQITRKILQVLIKYQPVLVLQTRSPMVVRDIDLLRQFHNLRINISIPTASERVRKDFESRSPSVKARLQTVEKLRHQLPSDDDYKIKFAITMTPLLPSYDEDLAKFIEQLVTVDRIVIQPFHSSQNQSLKASTPAKAIELKRKYEWWYQNENENYRNLLNRLELIKQYYGVEIFEGREGFGYD</sequence>
<proteinExistence type="predicted"/>
<keyword evidence="1" id="KW-0479">Metal-binding</keyword>
<keyword evidence="6" id="KW-1185">Reference proteome</keyword>
<name>A0ABR9VMB1_9SYNC</name>
<dbReference type="InterPro" id="IPR006638">
    <property type="entry name" value="Elp3/MiaA/NifB-like_rSAM"/>
</dbReference>
<protein>
    <submittedName>
        <fullName evidence="5">Radical SAM protein</fullName>
    </submittedName>
</protein>
<dbReference type="InterPro" id="IPR007197">
    <property type="entry name" value="rSAM"/>
</dbReference>